<dbReference type="InterPro" id="IPR043504">
    <property type="entry name" value="Peptidase_S1_PA_chymotrypsin"/>
</dbReference>
<organism evidence="4 5">
    <name type="scientific">Culex pipiens pipiens</name>
    <name type="common">Northern house mosquito</name>
    <dbReference type="NCBI Taxonomy" id="38569"/>
    <lineage>
        <taxon>Eukaryota</taxon>
        <taxon>Metazoa</taxon>
        <taxon>Ecdysozoa</taxon>
        <taxon>Arthropoda</taxon>
        <taxon>Hexapoda</taxon>
        <taxon>Insecta</taxon>
        <taxon>Pterygota</taxon>
        <taxon>Neoptera</taxon>
        <taxon>Endopterygota</taxon>
        <taxon>Diptera</taxon>
        <taxon>Nematocera</taxon>
        <taxon>Culicoidea</taxon>
        <taxon>Culicidae</taxon>
        <taxon>Culicinae</taxon>
        <taxon>Culicini</taxon>
        <taxon>Culex</taxon>
        <taxon>Culex</taxon>
    </lineage>
</organism>
<dbReference type="PANTHER" id="PTHR24260">
    <property type="match status" value="1"/>
</dbReference>
<dbReference type="Gene3D" id="2.40.10.10">
    <property type="entry name" value="Trypsin-like serine proteases"/>
    <property type="match status" value="2"/>
</dbReference>
<accession>A0ABD1D457</accession>
<dbReference type="EMBL" id="JBEHCU010007624">
    <property type="protein sequence ID" value="KAL1394380.1"/>
    <property type="molecule type" value="Genomic_DNA"/>
</dbReference>
<comment type="caution">
    <text evidence="4">The sequence shown here is derived from an EMBL/GenBank/DDBJ whole genome shotgun (WGS) entry which is preliminary data.</text>
</comment>
<reference evidence="4 5" key="1">
    <citation type="submission" date="2024-05" db="EMBL/GenBank/DDBJ databases">
        <title>Culex pipiens pipiens assembly and annotation.</title>
        <authorList>
            <person name="Alout H."/>
            <person name="Durand T."/>
        </authorList>
    </citation>
    <scope>NUCLEOTIDE SEQUENCE [LARGE SCALE GENOMIC DNA]</scope>
    <source>
        <strain evidence="4">HA-2024</strain>
        <tissue evidence="4">Whole body</tissue>
    </source>
</reference>
<protein>
    <recommendedName>
        <fullName evidence="3">Peptidase S1 domain-containing protein</fullName>
    </recommendedName>
</protein>
<keyword evidence="5" id="KW-1185">Reference proteome</keyword>
<sequence length="325" mass="34982">MLARTGTRGGRIIPYKAVIEYKGTAFCVGSVIDAVWILTAAQCVMNTTVSYLTIRLGSSNAWDSGTLFGVKAFHVHPKYDPETSQRDIALLRLSSAAKLGPPHSVNVIPLVKPGYGMEEGTRCSIPSLPGSSSSGASDVKAKLWSRERCQAAVPKSIQLTDDALCAKITPTNGTSHQQQSTVAGGQLAVGGHKKRCNDHHQQQQLQLQLHLQAPLPPSRFMPGSPLVCEGKQVAVVRQRASSTTKPGHCNDDHVERDLPDFFTDVAFADQWISSHVRRKRKSGGGGKPVAKIRRKMHSRNGGVTGRWVHGGAILVVVVFGCLGNL</sequence>
<evidence type="ECO:0000259" key="3">
    <source>
        <dbReference type="PROSITE" id="PS50240"/>
    </source>
</evidence>
<comment type="similarity">
    <text evidence="2">Belongs to the peptidase S1 family. CLIP subfamily.</text>
</comment>
<keyword evidence="1" id="KW-1015">Disulfide bond</keyword>
<dbReference type="InterPro" id="IPR001254">
    <property type="entry name" value="Trypsin_dom"/>
</dbReference>
<dbReference type="SMART" id="SM00020">
    <property type="entry name" value="Tryp_SPc"/>
    <property type="match status" value="1"/>
</dbReference>
<dbReference type="PROSITE" id="PS50240">
    <property type="entry name" value="TRYPSIN_DOM"/>
    <property type="match status" value="1"/>
</dbReference>
<dbReference type="SUPFAM" id="SSF50494">
    <property type="entry name" value="Trypsin-like serine proteases"/>
    <property type="match status" value="1"/>
</dbReference>
<dbReference type="InterPro" id="IPR009003">
    <property type="entry name" value="Peptidase_S1_PA"/>
</dbReference>
<dbReference type="PANTHER" id="PTHR24260:SF132">
    <property type="entry name" value="PEPTIDASE S1 DOMAIN-CONTAINING PROTEIN"/>
    <property type="match status" value="1"/>
</dbReference>
<dbReference type="Proteomes" id="UP001562425">
    <property type="component" value="Unassembled WGS sequence"/>
</dbReference>
<proteinExistence type="inferred from homology"/>
<evidence type="ECO:0000313" key="5">
    <source>
        <dbReference type="Proteomes" id="UP001562425"/>
    </source>
</evidence>
<evidence type="ECO:0000313" key="4">
    <source>
        <dbReference type="EMBL" id="KAL1394380.1"/>
    </source>
</evidence>
<dbReference type="InterPro" id="IPR051333">
    <property type="entry name" value="CLIP_Serine_Protease"/>
</dbReference>
<evidence type="ECO:0000256" key="2">
    <source>
        <dbReference type="ARBA" id="ARBA00024195"/>
    </source>
</evidence>
<dbReference type="InterPro" id="IPR001314">
    <property type="entry name" value="Peptidase_S1A"/>
</dbReference>
<dbReference type="Pfam" id="PF00089">
    <property type="entry name" value="Trypsin"/>
    <property type="match status" value="1"/>
</dbReference>
<gene>
    <name evidence="4" type="ORF">pipiens_003068</name>
</gene>
<dbReference type="PRINTS" id="PR00722">
    <property type="entry name" value="CHYMOTRYPSIN"/>
</dbReference>
<dbReference type="AlphaFoldDB" id="A0ABD1D457"/>
<feature type="domain" description="Peptidase S1" evidence="3">
    <location>
        <begin position="14"/>
        <end position="277"/>
    </location>
</feature>
<evidence type="ECO:0000256" key="1">
    <source>
        <dbReference type="ARBA" id="ARBA00023157"/>
    </source>
</evidence>
<dbReference type="FunFam" id="2.40.10.10:FF:000068">
    <property type="entry name" value="transmembrane protease serine 2"/>
    <property type="match status" value="1"/>
</dbReference>
<name>A0ABD1D457_CULPP</name>